<name>A0A0G1EAQ5_9BACT</name>
<organism evidence="6 7">
    <name type="scientific">Candidatus Woesebacteria bacterium GW2011_GWC1_43_10b</name>
    <dbReference type="NCBI Taxonomy" id="1618585"/>
    <lineage>
        <taxon>Bacteria</taxon>
        <taxon>Candidatus Woeseibacteriota</taxon>
    </lineage>
</organism>
<evidence type="ECO:0000256" key="4">
    <source>
        <dbReference type="SAM" id="MobiDB-lite"/>
    </source>
</evidence>
<gene>
    <name evidence="6" type="ORF">UV56_C0027G0002</name>
</gene>
<dbReference type="EMBL" id="LCEY01000027">
    <property type="protein sequence ID" value="KKS80116.1"/>
    <property type="molecule type" value="Genomic_DNA"/>
</dbReference>
<evidence type="ECO:0000256" key="3">
    <source>
        <dbReference type="PROSITE-ProRule" id="PRU00339"/>
    </source>
</evidence>
<feature type="transmembrane region" description="Helical" evidence="5">
    <location>
        <begin position="315"/>
        <end position="345"/>
    </location>
</feature>
<dbReference type="InterPro" id="IPR011990">
    <property type="entry name" value="TPR-like_helical_dom_sf"/>
</dbReference>
<dbReference type="PANTHER" id="PTHR44943:SF8">
    <property type="entry name" value="TPR REPEAT-CONTAINING PROTEIN MJ0263"/>
    <property type="match status" value="1"/>
</dbReference>
<dbReference type="PROSITE" id="PS50005">
    <property type="entry name" value="TPR"/>
    <property type="match status" value="2"/>
</dbReference>
<feature type="transmembrane region" description="Helical" evidence="5">
    <location>
        <begin position="37"/>
        <end position="56"/>
    </location>
</feature>
<feature type="transmembrane region" description="Helical" evidence="5">
    <location>
        <begin position="365"/>
        <end position="386"/>
    </location>
</feature>
<dbReference type="InterPro" id="IPR051685">
    <property type="entry name" value="Ycf3/AcsC/BcsC/TPR_MFPF"/>
</dbReference>
<evidence type="ECO:0000256" key="1">
    <source>
        <dbReference type="ARBA" id="ARBA00022737"/>
    </source>
</evidence>
<keyword evidence="5" id="KW-1133">Transmembrane helix</keyword>
<dbReference type="Pfam" id="PF13414">
    <property type="entry name" value="TPR_11"/>
    <property type="match status" value="1"/>
</dbReference>
<dbReference type="Gene3D" id="1.25.40.10">
    <property type="entry name" value="Tetratricopeptide repeat domain"/>
    <property type="match status" value="1"/>
</dbReference>
<reference evidence="6 7" key="1">
    <citation type="journal article" date="2015" name="Nature">
        <title>rRNA introns, odd ribosomes, and small enigmatic genomes across a large radiation of phyla.</title>
        <authorList>
            <person name="Brown C.T."/>
            <person name="Hug L.A."/>
            <person name="Thomas B.C."/>
            <person name="Sharon I."/>
            <person name="Castelle C.J."/>
            <person name="Singh A."/>
            <person name="Wilkins M.J."/>
            <person name="Williams K.H."/>
            <person name="Banfield J.F."/>
        </authorList>
    </citation>
    <scope>NUCLEOTIDE SEQUENCE [LARGE SCALE GENOMIC DNA]</scope>
</reference>
<evidence type="ECO:0000256" key="5">
    <source>
        <dbReference type="SAM" id="Phobius"/>
    </source>
</evidence>
<evidence type="ECO:0000313" key="7">
    <source>
        <dbReference type="Proteomes" id="UP000034611"/>
    </source>
</evidence>
<dbReference type="SMART" id="SM00028">
    <property type="entry name" value="TPR"/>
    <property type="match status" value="2"/>
</dbReference>
<keyword evidence="5" id="KW-0472">Membrane</keyword>
<feature type="region of interest" description="Disordered" evidence="4">
    <location>
        <begin position="599"/>
        <end position="638"/>
    </location>
</feature>
<feature type="transmembrane region" description="Helical" evidence="5">
    <location>
        <begin position="194"/>
        <end position="215"/>
    </location>
</feature>
<keyword evidence="1" id="KW-0677">Repeat</keyword>
<protein>
    <submittedName>
        <fullName evidence="6">Uncharacterized protein</fullName>
    </submittedName>
</protein>
<sequence>MGKFLAKFEEFLIYGIFFLAPLAVSSAFPNPFLTPKLAIVFFGAVLALLVKALRIIVEGKLVWKTGKFDLPVFVILLAYLISTVVKTPNKMEALVLPGTGTLFIASAVLYFLANQVENKKGIVLAFVFSGLALAVTSLLAAAGMFEKITQLPVFVRATTFNATGNFLDSALLLLVTLPLSVLVFTRTAAIEKRVFLAAASLIIIFGLLLSFFKVLPGKPTAVPMANFQTSWSVAFDTVKESPLLGTGPGDYLGAFSRLRPISYNQTGNWNIKFGGARSLYLTTITETGLLGAFGIILLFVAFYKIISTKQKNHEVWALGLLLTLFFFFPGSPSLVVILFALLALSTQTKSLNINFISRDQSASRVPTFVVGVPLIVLAIVLIWQAGRAGAAEIKFKQAIDSFNQNKAQETYLKAAQAINLNPRVDRYHAFAAQLTLALAQSTAQKKDITDKDKETISQLIQQAIAEAKATAALNRQRAGNWELLGSTYRSIMPFAQGADVFTIQAYSQAIALDPVNPLLRVSLGGTYYALGNYDSAIDAFKLAVIAKPDLANAHYNLAAAYREKGETQKAIDEIKTVLSLVPQDSNDYKVAQSELERLEEKKAASAEVPTDQGENLTAPETVEPALEPKLELPQGATP</sequence>
<feature type="transmembrane region" description="Helical" evidence="5">
    <location>
        <begin position="122"/>
        <end position="145"/>
    </location>
</feature>
<evidence type="ECO:0000313" key="6">
    <source>
        <dbReference type="EMBL" id="KKS80116.1"/>
    </source>
</evidence>
<feature type="transmembrane region" description="Helical" evidence="5">
    <location>
        <begin position="165"/>
        <end position="185"/>
    </location>
</feature>
<dbReference type="SUPFAM" id="SSF48452">
    <property type="entry name" value="TPR-like"/>
    <property type="match status" value="1"/>
</dbReference>
<comment type="caution">
    <text evidence="6">The sequence shown here is derived from an EMBL/GenBank/DDBJ whole genome shotgun (WGS) entry which is preliminary data.</text>
</comment>
<feature type="transmembrane region" description="Helical" evidence="5">
    <location>
        <begin position="279"/>
        <end position="303"/>
    </location>
</feature>
<keyword evidence="5" id="KW-0812">Transmembrane</keyword>
<feature type="repeat" description="TPR" evidence="3">
    <location>
        <begin position="551"/>
        <end position="584"/>
    </location>
</feature>
<dbReference type="Proteomes" id="UP000034611">
    <property type="component" value="Unassembled WGS sequence"/>
</dbReference>
<dbReference type="InterPro" id="IPR019734">
    <property type="entry name" value="TPR_rpt"/>
</dbReference>
<proteinExistence type="predicted"/>
<feature type="transmembrane region" description="Helical" evidence="5">
    <location>
        <begin position="93"/>
        <end position="113"/>
    </location>
</feature>
<feature type="repeat" description="TPR" evidence="3">
    <location>
        <begin position="517"/>
        <end position="550"/>
    </location>
</feature>
<keyword evidence="2 3" id="KW-0802">TPR repeat</keyword>
<evidence type="ECO:0000256" key="2">
    <source>
        <dbReference type="ARBA" id="ARBA00022803"/>
    </source>
</evidence>
<dbReference type="AlphaFoldDB" id="A0A0G1EAQ5"/>
<accession>A0A0G1EAQ5</accession>
<feature type="transmembrane region" description="Helical" evidence="5">
    <location>
        <begin position="68"/>
        <end position="87"/>
    </location>
</feature>
<dbReference type="PANTHER" id="PTHR44943">
    <property type="entry name" value="CELLULOSE SYNTHASE OPERON PROTEIN C"/>
    <property type="match status" value="1"/>
</dbReference>